<evidence type="ECO:0008006" key="5">
    <source>
        <dbReference type="Google" id="ProtNLM"/>
    </source>
</evidence>
<name>A0ABN9U4B5_9DINO</name>
<feature type="compositionally biased region" description="Basic and acidic residues" evidence="2">
    <location>
        <begin position="353"/>
        <end position="529"/>
    </location>
</feature>
<feature type="compositionally biased region" description="Basic and acidic residues" evidence="2">
    <location>
        <begin position="141"/>
        <end position="173"/>
    </location>
</feature>
<evidence type="ECO:0000256" key="1">
    <source>
        <dbReference type="SAM" id="Coils"/>
    </source>
</evidence>
<reference evidence="3" key="1">
    <citation type="submission" date="2023-10" db="EMBL/GenBank/DDBJ databases">
        <authorList>
            <person name="Chen Y."/>
            <person name="Shah S."/>
            <person name="Dougan E. K."/>
            <person name="Thang M."/>
            <person name="Chan C."/>
        </authorList>
    </citation>
    <scope>NUCLEOTIDE SEQUENCE [LARGE SCALE GENOMIC DNA]</scope>
</reference>
<dbReference type="Proteomes" id="UP001189429">
    <property type="component" value="Unassembled WGS sequence"/>
</dbReference>
<protein>
    <recommendedName>
        <fullName evidence="5">EF-hand domain-containing protein</fullName>
    </recommendedName>
</protein>
<feature type="compositionally biased region" description="Basic and acidic residues" evidence="2">
    <location>
        <begin position="241"/>
        <end position="256"/>
    </location>
</feature>
<accession>A0ABN9U4B5</accession>
<keyword evidence="1" id="KW-0175">Coiled coil</keyword>
<proteinExistence type="predicted"/>
<dbReference type="PANTHER" id="PTHR31532:SF10">
    <property type="entry name" value="BIORIENTATION OF CHROMOSOMES IN CELL DIVISION PROTEIN 1-LIKE 1"/>
    <property type="match status" value="1"/>
</dbReference>
<feature type="compositionally biased region" description="Basic residues" evidence="2">
    <location>
        <begin position="79"/>
        <end position="100"/>
    </location>
</feature>
<feature type="region of interest" description="Disordered" evidence="2">
    <location>
        <begin position="821"/>
        <end position="847"/>
    </location>
</feature>
<feature type="compositionally biased region" description="Basic and acidic residues" evidence="2">
    <location>
        <begin position="1"/>
        <end position="78"/>
    </location>
</feature>
<feature type="region of interest" description="Disordered" evidence="2">
    <location>
        <begin position="241"/>
        <end position="529"/>
    </location>
</feature>
<feature type="region of interest" description="Disordered" evidence="2">
    <location>
        <begin position="1"/>
        <end position="178"/>
    </location>
</feature>
<keyword evidence="4" id="KW-1185">Reference proteome</keyword>
<feature type="coiled-coil region" evidence="1">
    <location>
        <begin position="591"/>
        <end position="643"/>
    </location>
</feature>
<feature type="compositionally biased region" description="Acidic residues" evidence="2">
    <location>
        <begin position="105"/>
        <end position="119"/>
    </location>
</feature>
<dbReference type="EMBL" id="CAUYUJ010015365">
    <property type="protein sequence ID" value="CAK0853012.1"/>
    <property type="molecule type" value="Genomic_DNA"/>
</dbReference>
<comment type="caution">
    <text evidence="3">The sequence shown here is derived from an EMBL/GenBank/DDBJ whole genome shotgun (WGS) entry which is preliminary data.</text>
</comment>
<sequence length="1219" mass="135788">MAAARQREIAEERRRNDEERARRDQEQLRHKKEEEDRKKREEDEKRKREEEAAKEAESRRKERKEKDSRREGKDEKKDKSKNRKASRSRSAKKSKKQPKKKKDDSDEDGENEEGDDEVEVVMAPAAEPPPKHMGIKIKLKGSRDDKGKEAEGQDAKRAAKEKAEQEQKRKEAQQQKAAQAVMACMQKLSDVTLDNFDALKAEFEGVVAKELPKTGPQHDTLKAESERVFSFAKRYVDELKAKQKAKEAEVANKRGLSDSGSQDEEAEEKGDEKPRKKSKKKESDSEDDRKKNKKKRKRKNESESESDAKEKKKKKAKDDDKRKDDKERRRKGDEKEREKPKEKDKAKKKKKRNDSSEKAEGGEEAERKRKEAERQLKDEKDKRRKQEEEEKEDRRREDEGAKEAERLRAEDEKRKAEEEKRARERKKETEAPQESPEERAKKLEELRRKKEEEHRRKEADLQRRREERRRKEMASRGEEEDKRRAERDEKRKAEMEKKREDEAIRKQEEARKKEEEAEKAQREAAVRREQNATLAVLRGLQRLSEVTPDNFQALQAEFEEVMRVELPLTGPQKETLTSEADRVFGFAQQFVEHVREQVRDAQEKAAALALRAKEQEAVAKKLLQEFQALVDAAESASEETRAAVASLGGAADDEASPLGRQAVLWVARAAEAAGVRALAACTRCSEFYSRERGAILEAEAVREESGRALAALSPRVQAALRASSEALALARAGRERVAKAVAPSLWAGRAAEVFRRHDGDGDGVLDRSEALALSEMEYDFKLPEESLDRIFRQLVPPGARGLPLAKLQQLKTAVGISRHQARGLARRLPEDERMKREEREAAEAEARASRRKEALAALAGGLSQRLAALEARVAPAEQAAAAAAAEGLSARAAEADGSLRAATSELAEIRSAASALVRDANRLPGHPRDQLRGPLQALLAQRGALDARLEKAASSLLLGRQAAMEPGCEGYESLRLEVAVKMQACVEAMGGKVTDLFQVISKGAGDSVTAADAGAFLRQNKCELAQEKVDTVFSRFSTGCLEGDGTAAPAVGGAAVELGRSDFMSVVRVYHKVVKETLLTDGLPCPGSAPLRSVEVGEVLEVLRGPVVEPSTGSLRISGRSLKDGQVGWVTTSEPGGGTFLVPGGGVLRVVRPCSLCGLSGSRGSRALLEGERLQVLDWSRTSPAPTGLTRVQARATGDGAVGWTTIFAGDGTRLLEPL</sequence>
<evidence type="ECO:0000313" key="4">
    <source>
        <dbReference type="Proteomes" id="UP001189429"/>
    </source>
</evidence>
<feature type="compositionally biased region" description="Basic and acidic residues" evidence="2">
    <location>
        <begin position="827"/>
        <end position="847"/>
    </location>
</feature>
<gene>
    <name evidence="3" type="ORF">PCOR1329_LOCUS44627</name>
</gene>
<evidence type="ECO:0000313" key="3">
    <source>
        <dbReference type="EMBL" id="CAK0853012.1"/>
    </source>
</evidence>
<feature type="compositionally biased region" description="Basic and acidic residues" evidence="2">
    <location>
        <begin position="281"/>
        <end position="290"/>
    </location>
</feature>
<feature type="compositionally biased region" description="Basic and acidic residues" evidence="2">
    <location>
        <begin position="300"/>
        <end position="345"/>
    </location>
</feature>
<organism evidence="3 4">
    <name type="scientific">Prorocentrum cordatum</name>
    <dbReference type="NCBI Taxonomy" id="2364126"/>
    <lineage>
        <taxon>Eukaryota</taxon>
        <taxon>Sar</taxon>
        <taxon>Alveolata</taxon>
        <taxon>Dinophyceae</taxon>
        <taxon>Prorocentrales</taxon>
        <taxon>Prorocentraceae</taxon>
        <taxon>Prorocentrum</taxon>
    </lineage>
</organism>
<dbReference type="PANTHER" id="PTHR31532">
    <property type="entry name" value="BIORIENTATION OF CHROMOSOMES IN CELL DIVISION 1 FAMILY MEMBER"/>
    <property type="match status" value="1"/>
</dbReference>
<evidence type="ECO:0000256" key="2">
    <source>
        <dbReference type="SAM" id="MobiDB-lite"/>
    </source>
</evidence>